<keyword evidence="2" id="KW-0560">Oxidoreductase</keyword>
<dbReference type="Gene3D" id="3.40.50.720">
    <property type="entry name" value="NAD(P)-binding Rossmann-like Domain"/>
    <property type="match status" value="1"/>
</dbReference>
<gene>
    <name evidence="5" type="ORF">DB32_000250</name>
</gene>
<feature type="domain" description="Ketoreductase" evidence="4">
    <location>
        <begin position="21"/>
        <end position="205"/>
    </location>
</feature>
<sequence>MRSCWPAFCDVARMTRKVQDAVVVITGASSGIGRATARAFAARRARVVLAARREAALDDVARECERAGGRALVVPTDVTELEAVEHLASRAVDAFGRIDVWVNNAAVAVFGRFEDTPYDAFRRVIDVNLLGYVHGARAALPRLRRAGGGVLINNASILARLTQPYMSAYVMSKHAIQALSDCLRQELVGSGIEVCTALPAAIDTPLWQHSANYTGHVVEPPPPVYPPERVARTIVSLAERPRRVAYAGNAGRVLSWQHLLAPGLSERVIGAVMDRVTIRDDQAPVSDGNIFMPLADGHGAGGGWSEGASLLRAMRRLANRVLRGDQPREGEPTRLATGR</sequence>
<dbReference type="SMART" id="SM00822">
    <property type="entry name" value="PKS_KR"/>
    <property type="match status" value="1"/>
</dbReference>
<dbReference type="PANTHER" id="PTHR44196">
    <property type="entry name" value="DEHYDROGENASE/REDUCTASE SDR FAMILY MEMBER 7B"/>
    <property type="match status" value="1"/>
</dbReference>
<organism evidence="5 6">
    <name type="scientific">Sandaracinus amylolyticus</name>
    <dbReference type="NCBI Taxonomy" id="927083"/>
    <lineage>
        <taxon>Bacteria</taxon>
        <taxon>Pseudomonadati</taxon>
        <taxon>Myxococcota</taxon>
        <taxon>Polyangia</taxon>
        <taxon>Polyangiales</taxon>
        <taxon>Sandaracinaceae</taxon>
        <taxon>Sandaracinus</taxon>
    </lineage>
</organism>
<dbReference type="PROSITE" id="PS00061">
    <property type="entry name" value="ADH_SHORT"/>
    <property type="match status" value="1"/>
</dbReference>
<dbReference type="PRINTS" id="PR00080">
    <property type="entry name" value="SDRFAMILY"/>
</dbReference>
<dbReference type="InterPro" id="IPR002347">
    <property type="entry name" value="SDR_fam"/>
</dbReference>
<dbReference type="STRING" id="927083.DB32_000250"/>
<dbReference type="GO" id="GO:0016020">
    <property type="term" value="C:membrane"/>
    <property type="evidence" value="ECO:0007669"/>
    <property type="project" value="TreeGrafter"/>
</dbReference>
<dbReference type="PANTHER" id="PTHR44196:SF1">
    <property type="entry name" value="DEHYDROGENASE_REDUCTASE SDR FAMILY MEMBER 7B"/>
    <property type="match status" value="1"/>
</dbReference>
<dbReference type="NCBIfam" id="NF005495">
    <property type="entry name" value="PRK07109.1"/>
    <property type="match status" value="1"/>
</dbReference>
<dbReference type="InterPro" id="IPR057326">
    <property type="entry name" value="KR_dom"/>
</dbReference>
<evidence type="ECO:0000259" key="4">
    <source>
        <dbReference type="SMART" id="SM00822"/>
    </source>
</evidence>
<evidence type="ECO:0000313" key="5">
    <source>
        <dbReference type="EMBL" id="AKF03101.1"/>
    </source>
</evidence>
<dbReference type="GO" id="GO:0016491">
    <property type="term" value="F:oxidoreductase activity"/>
    <property type="evidence" value="ECO:0007669"/>
    <property type="project" value="UniProtKB-KW"/>
</dbReference>
<evidence type="ECO:0000256" key="2">
    <source>
        <dbReference type="ARBA" id="ARBA00023002"/>
    </source>
</evidence>
<dbReference type="SUPFAM" id="SSF51735">
    <property type="entry name" value="NAD(P)-binding Rossmann-fold domains"/>
    <property type="match status" value="1"/>
</dbReference>
<evidence type="ECO:0000256" key="3">
    <source>
        <dbReference type="RuleBase" id="RU000363"/>
    </source>
</evidence>
<dbReference type="KEGG" id="samy:DB32_000250"/>
<evidence type="ECO:0000313" key="6">
    <source>
        <dbReference type="Proteomes" id="UP000034883"/>
    </source>
</evidence>
<name>A0A0F6YF12_9BACT</name>
<protein>
    <submittedName>
        <fullName evidence="5">Short-chain dehydrogenase/reductase SDR</fullName>
    </submittedName>
</protein>
<dbReference type="EMBL" id="CP011125">
    <property type="protein sequence ID" value="AKF03101.1"/>
    <property type="molecule type" value="Genomic_DNA"/>
</dbReference>
<dbReference type="InterPro" id="IPR020904">
    <property type="entry name" value="Sc_DH/Rdtase_CS"/>
</dbReference>
<dbReference type="InterPro" id="IPR036291">
    <property type="entry name" value="NAD(P)-bd_dom_sf"/>
</dbReference>
<proteinExistence type="inferred from homology"/>
<dbReference type="Proteomes" id="UP000034883">
    <property type="component" value="Chromosome"/>
</dbReference>
<dbReference type="PRINTS" id="PR00081">
    <property type="entry name" value="GDHRDH"/>
</dbReference>
<evidence type="ECO:0000256" key="1">
    <source>
        <dbReference type="ARBA" id="ARBA00006484"/>
    </source>
</evidence>
<dbReference type="FunFam" id="3.40.50.720:FF:000084">
    <property type="entry name" value="Short-chain dehydrogenase reductase"/>
    <property type="match status" value="1"/>
</dbReference>
<accession>A0A0F6YF12</accession>
<keyword evidence="6" id="KW-1185">Reference proteome</keyword>
<reference evidence="5 6" key="1">
    <citation type="submission" date="2015-03" db="EMBL/GenBank/DDBJ databases">
        <title>Genome assembly of Sandaracinus amylolyticus DSM 53668.</title>
        <authorList>
            <person name="Sharma G."/>
            <person name="Subramanian S."/>
        </authorList>
    </citation>
    <scope>NUCLEOTIDE SEQUENCE [LARGE SCALE GENOMIC DNA]</scope>
    <source>
        <strain evidence="5 6">DSM 53668</strain>
    </source>
</reference>
<dbReference type="Pfam" id="PF00106">
    <property type="entry name" value="adh_short"/>
    <property type="match status" value="1"/>
</dbReference>
<comment type="similarity">
    <text evidence="1 3">Belongs to the short-chain dehydrogenases/reductases (SDR) family.</text>
</comment>
<dbReference type="NCBIfam" id="NF004792">
    <property type="entry name" value="PRK06139.1"/>
    <property type="match status" value="1"/>
</dbReference>
<dbReference type="AlphaFoldDB" id="A0A0F6YF12"/>